<protein>
    <submittedName>
        <fullName evidence="1">Uncharacterized protein</fullName>
    </submittedName>
</protein>
<name>A0A645BZM9_9ZZZZ</name>
<accession>A0A645BZM9</accession>
<sequence>MKKYSSFCYFVLSMTFMFNLANNNNAYAKEYKSTAGNYSINIPENTIPISEGSTSYRFAQGNINIECNIISLPAELQTNKENTISNDRIIKLDNLLLSSIADTNYQNTNSSWQKYKNKELLYQTFENKSADNLNKEKLLADTIFINSKNIFVISAFAPNSENEKAAELLASILNTVKVNDTKEPKNNYFTNIAAGYALNLPNGWQNKTGNTNNIIQLQKMDNQVIGSIRSFTTNEYALYAKASEPELSKIENQFMERMTKYATSQTIITHKPININGLNGILIEKTITKQDEITNLLECYLFTANKGYQINFSSKDKNQYDASKKECLDSISSFKVLGN</sequence>
<dbReference type="Gene3D" id="3.40.1000.10">
    <property type="entry name" value="Mog1/PsbP, alpha/beta/alpha sandwich"/>
    <property type="match status" value="1"/>
</dbReference>
<evidence type="ECO:0000313" key="1">
    <source>
        <dbReference type="EMBL" id="MPM70548.1"/>
    </source>
</evidence>
<comment type="caution">
    <text evidence="1">The sequence shown here is derived from an EMBL/GenBank/DDBJ whole genome shotgun (WGS) entry which is preliminary data.</text>
</comment>
<dbReference type="AlphaFoldDB" id="A0A645BZM9"/>
<proteinExistence type="predicted"/>
<gene>
    <name evidence="1" type="ORF">SDC9_117503</name>
</gene>
<organism evidence="1">
    <name type="scientific">bioreactor metagenome</name>
    <dbReference type="NCBI Taxonomy" id="1076179"/>
    <lineage>
        <taxon>unclassified sequences</taxon>
        <taxon>metagenomes</taxon>
        <taxon>ecological metagenomes</taxon>
    </lineage>
</organism>
<dbReference type="EMBL" id="VSSQ01023538">
    <property type="protein sequence ID" value="MPM70548.1"/>
    <property type="molecule type" value="Genomic_DNA"/>
</dbReference>
<reference evidence="1" key="1">
    <citation type="submission" date="2019-08" db="EMBL/GenBank/DDBJ databases">
        <authorList>
            <person name="Kucharzyk K."/>
            <person name="Murdoch R.W."/>
            <person name="Higgins S."/>
            <person name="Loffler F."/>
        </authorList>
    </citation>
    <scope>NUCLEOTIDE SEQUENCE</scope>
</reference>